<dbReference type="EMBL" id="JAGIKX010000031">
    <property type="protein sequence ID" value="MBP2258639.1"/>
    <property type="molecule type" value="Genomic_DNA"/>
</dbReference>
<evidence type="ECO:0000256" key="1">
    <source>
        <dbReference type="ARBA" id="ARBA00022679"/>
    </source>
</evidence>
<accession>A0ABS4SB51</accession>
<dbReference type="PANTHER" id="PTHR46401">
    <property type="entry name" value="GLYCOSYLTRANSFERASE WBBK-RELATED"/>
    <property type="match status" value="1"/>
</dbReference>
<organism evidence="3 4">
    <name type="scientific">Virgibacillus alimentarius</name>
    <dbReference type="NCBI Taxonomy" id="698769"/>
    <lineage>
        <taxon>Bacteria</taxon>
        <taxon>Bacillati</taxon>
        <taxon>Bacillota</taxon>
        <taxon>Bacilli</taxon>
        <taxon>Bacillales</taxon>
        <taxon>Bacillaceae</taxon>
        <taxon>Virgibacillus</taxon>
    </lineage>
</organism>
<dbReference type="RefSeq" id="WP_319023841.1">
    <property type="nucleotide sequence ID" value="NZ_JAGIKX010000031.1"/>
</dbReference>
<comment type="caution">
    <text evidence="3">The sequence shown here is derived from an EMBL/GenBank/DDBJ whole genome shotgun (WGS) entry which is preliminary data.</text>
</comment>
<gene>
    <name evidence="3" type="ORF">J2Z81_002623</name>
</gene>
<evidence type="ECO:0000259" key="2">
    <source>
        <dbReference type="Pfam" id="PF13439"/>
    </source>
</evidence>
<evidence type="ECO:0000313" key="4">
    <source>
        <dbReference type="Proteomes" id="UP001519294"/>
    </source>
</evidence>
<sequence>MITLSRALRLKGITSSVCHFYENRYNFESDVCLHLQNIPKHLREKEIKKYLDKAIHEYDIFHFHFGGTFFSDKRDLERLKRAGKKMVVHHHGSDVRMLSVAKERNPYVRVKPEWTEGKIKKSLSKLSAYVDHAIVQDEELKTYVKDYYNHTHVIPHIVDHNELQPNYPPVKSTPLVLHAPTKRDLKGTEFVLSAVEKLKKEGISFDFRLIEGMDHQETMNLLSKADIVIDQLRIGASGYLSTEAMALGKPVICYIREDLVDAYPKDFPIVNAHPNTIKSVLKKLIQNPAQWKELGVKGRAYIKHHHIAAEVIDDYIDIYKQL</sequence>
<dbReference type="Proteomes" id="UP001519294">
    <property type="component" value="Unassembled WGS sequence"/>
</dbReference>
<dbReference type="Gene3D" id="3.40.50.2000">
    <property type="entry name" value="Glycogen Phosphorylase B"/>
    <property type="match status" value="2"/>
</dbReference>
<dbReference type="InterPro" id="IPR028098">
    <property type="entry name" value="Glyco_trans_4-like_N"/>
</dbReference>
<name>A0ABS4SB51_9BACI</name>
<dbReference type="SUPFAM" id="SSF53756">
    <property type="entry name" value="UDP-Glycosyltransferase/glycogen phosphorylase"/>
    <property type="match status" value="1"/>
</dbReference>
<evidence type="ECO:0000313" key="3">
    <source>
        <dbReference type="EMBL" id="MBP2258639.1"/>
    </source>
</evidence>
<dbReference type="PANTHER" id="PTHR46401:SF2">
    <property type="entry name" value="GLYCOSYLTRANSFERASE WBBK-RELATED"/>
    <property type="match status" value="1"/>
</dbReference>
<keyword evidence="1" id="KW-0808">Transferase</keyword>
<dbReference type="Pfam" id="PF13439">
    <property type="entry name" value="Glyco_transf_4"/>
    <property type="match status" value="1"/>
</dbReference>
<keyword evidence="4" id="KW-1185">Reference proteome</keyword>
<protein>
    <submittedName>
        <fullName evidence="3">Glycosyltransferase involved in cell wall biosynthesis</fullName>
    </submittedName>
</protein>
<feature type="domain" description="Glycosyltransferase subfamily 4-like N-terminal" evidence="2">
    <location>
        <begin position="4"/>
        <end position="161"/>
    </location>
</feature>
<proteinExistence type="predicted"/>
<reference evidence="3 4" key="1">
    <citation type="submission" date="2021-03" db="EMBL/GenBank/DDBJ databases">
        <title>Genomic Encyclopedia of Type Strains, Phase IV (KMG-IV): sequencing the most valuable type-strain genomes for metagenomic binning, comparative biology and taxonomic classification.</title>
        <authorList>
            <person name="Goeker M."/>
        </authorList>
    </citation>
    <scope>NUCLEOTIDE SEQUENCE [LARGE SCALE GENOMIC DNA]</scope>
    <source>
        <strain evidence="3 4">DSM 25790</strain>
    </source>
</reference>